<organism evidence="1 2">
    <name type="scientific">Sphingosinicella soli</name>
    <dbReference type="NCBI Taxonomy" id="333708"/>
    <lineage>
        <taxon>Bacteria</taxon>
        <taxon>Pseudomonadati</taxon>
        <taxon>Pseudomonadota</taxon>
        <taxon>Alphaproteobacteria</taxon>
        <taxon>Sphingomonadales</taxon>
        <taxon>Sphingosinicellaceae</taxon>
        <taxon>Sphingosinicella</taxon>
    </lineage>
</organism>
<protein>
    <submittedName>
        <fullName evidence="1">Uncharacterized protein</fullName>
    </submittedName>
</protein>
<dbReference type="RefSeq" id="WP_184069966.1">
    <property type="nucleotide sequence ID" value="NZ_JACHNZ010000029.1"/>
</dbReference>
<keyword evidence="2" id="KW-1185">Reference proteome</keyword>
<gene>
    <name evidence="1" type="ORF">GGQ98_002498</name>
</gene>
<dbReference type="Proteomes" id="UP000566324">
    <property type="component" value="Unassembled WGS sequence"/>
</dbReference>
<evidence type="ECO:0000313" key="1">
    <source>
        <dbReference type="EMBL" id="MBB4632870.1"/>
    </source>
</evidence>
<dbReference type="AlphaFoldDB" id="A0A7W7F6S4"/>
<sequence>MSTALAAAAPAVSGPHLAFVSRSAHFEIIANVDPHISLRMLNYFAQRDIVPSVFRARRIREKLEIRVVVPGLAEHDASVIAEKMRGQFAVAAVTLEMVVGG</sequence>
<proteinExistence type="predicted"/>
<comment type="caution">
    <text evidence="1">The sequence shown here is derived from an EMBL/GenBank/DDBJ whole genome shotgun (WGS) entry which is preliminary data.</text>
</comment>
<name>A0A7W7F6S4_9SPHN</name>
<dbReference type="EMBL" id="JACHNZ010000029">
    <property type="protein sequence ID" value="MBB4632870.1"/>
    <property type="molecule type" value="Genomic_DNA"/>
</dbReference>
<evidence type="ECO:0000313" key="2">
    <source>
        <dbReference type="Proteomes" id="UP000566324"/>
    </source>
</evidence>
<reference evidence="1 2" key="1">
    <citation type="submission" date="2020-08" db="EMBL/GenBank/DDBJ databases">
        <title>Genomic Encyclopedia of Type Strains, Phase IV (KMG-IV): sequencing the most valuable type-strain genomes for metagenomic binning, comparative biology and taxonomic classification.</title>
        <authorList>
            <person name="Goeker M."/>
        </authorList>
    </citation>
    <scope>NUCLEOTIDE SEQUENCE [LARGE SCALE GENOMIC DNA]</scope>
    <source>
        <strain evidence="1 2">DSM 17328</strain>
    </source>
</reference>
<accession>A0A7W7F6S4</accession>